<dbReference type="InterPro" id="IPR027417">
    <property type="entry name" value="P-loop_NTPase"/>
</dbReference>
<evidence type="ECO:0000256" key="2">
    <source>
        <dbReference type="ARBA" id="ARBA00022741"/>
    </source>
</evidence>
<name>A0A672FR53_SALFA</name>
<protein>
    <submittedName>
        <fullName evidence="7">Uncharacterized LOC115383930</fullName>
    </submittedName>
</protein>
<dbReference type="GO" id="GO:0005525">
    <property type="term" value="F:GTP binding"/>
    <property type="evidence" value="ECO:0007669"/>
    <property type="project" value="InterPro"/>
</dbReference>
<evidence type="ECO:0000259" key="6">
    <source>
        <dbReference type="Pfam" id="PF04548"/>
    </source>
</evidence>
<evidence type="ECO:0000256" key="3">
    <source>
        <dbReference type="SAM" id="Coils"/>
    </source>
</evidence>
<dbReference type="AlphaFoldDB" id="A0A672FR53"/>
<keyword evidence="5" id="KW-1133">Transmembrane helix</keyword>
<feature type="region of interest" description="Disordered" evidence="4">
    <location>
        <begin position="357"/>
        <end position="385"/>
    </location>
</feature>
<keyword evidence="2" id="KW-0547">Nucleotide-binding</keyword>
<reference evidence="7" key="1">
    <citation type="submission" date="2025-08" db="UniProtKB">
        <authorList>
            <consortium name="Ensembl"/>
        </authorList>
    </citation>
    <scope>IDENTIFICATION</scope>
</reference>
<keyword evidence="5" id="KW-0472">Membrane</keyword>
<evidence type="ECO:0000256" key="5">
    <source>
        <dbReference type="SAM" id="Phobius"/>
    </source>
</evidence>
<dbReference type="Ensembl" id="ENSSFAT00005009595.1">
    <property type="protein sequence ID" value="ENSSFAP00005009158.1"/>
    <property type="gene ID" value="ENSSFAG00005005286.1"/>
</dbReference>
<dbReference type="InParanoid" id="A0A672FR53"/>
<keyword evidence="8" id="KW-1185">Reference proteome</keyword>
<dbReference type="FunCoup" id="A0A672FR53">
    <property type="interactions" value="24"/>
</dbReference>
<feature type="compositionally biased region" description="Basic and acidic residues" evidence="4">
    <location>
        <begin position="546"/>
        <end position="564"/>
    </location>
</feature>
<dbReference type="Proteomes" id="UP000472267">
    <property type="component" value="Unassembled WGS sequence"/>
</dbReference>
<reference evidence="7" key="2">
    <citation type="submission" date="2025-09" db="UniProtKB">
        <authorList>
            <consortium name="Ensembl"/>
        </authorList>
    </citation>
    <scope>IDENTIFICATION</scope>
</reference>
<sequence length="589" mass="65392">MRHWTAGSTGQSPFVNSNLTRHPIVTMASTISSKYQELVSRSRLISGGRPNVYQLEPTKKESGALTRLTFGERNLNRPNKTILLVGERGTGKSTLIDVLFNHSMGVTWEDEVWFQLVEESSDQSESATSDVIVYQIFGYEGTAPANSLTIIDTPGFGDIEGIEHDAIISERLLDMIRVEDGVCSLDAVGLVVKSSVNRLSDRLSYTFNSVMSLFAKDMERNIVVLVTHSDGITPQNTLQALDAAKIKCARNEKNQPTHFLFNNQQKIERTEEDEKSLEHAWRISKRGMDQFTAFLDRTTPQELEETAEVLNERVCLAACIQNLQEQIHLTELKRQEIQQKQEAVRKHEEAMAQNENYEGFIDESNKDTEEIPGGRYKDSDSGSDPGSGSCLCLGGVMGSIMVGVMVGGILANSVGNSEGNVEVGAMVGAMVGAVGSAIGGIVTGVLDDKCPARDHVKDTWKSITKTRKEPNTDELMKEESLNHNIKKPLLDILRDEEKKLLEDKWRLLDDAYQHVVHLDQIALNVNSVSTCVHYDFLIEHMSEKGDQEKAQKLEGMKSRIDDQSKSAAAYAETSSTGLTKRRKAEPELQ</sequence>
<feature type="coiled-coil region" evidence="3">
    <location>
        <begin position="320"/>
        <end position="357"/>
    </location>
</feature>
<comment type="similarity">
    <text evidence="1">Belongs to the TRAFAC class TrmE-Era-EngA-EngB-Septin-like GTPase superfamily. AIG1/Toc34/Toc159-like paraseptin GTPase family. IAN subfamily.</text>
</comment>
<evidence type="ECO:0000256" key="4">
    <source>
        <dbReference type="SAM" id="MobiDB-lite"/>
    </source>
</evidence>
<dbReference type="PANTHER" id="PTHR32046:SF11">
    <property type="entry name" value="IMMUNE-ASSOCIATED NUCLEOTIDE-BINDING PROTEIN 10-LIKE"/>
    <property type="match status" value="1"/>
</dbReference>
<evidence type="ECO:0000313" key="8">
    <source>
        <dbReference type="Proteomes" id="UP000472267"/>
    </source>
</evidence>
<feature type="domain" description="AIG1-type G" evidence="6">
    <location>
        <begin position="80"/>
        <end position="266"/>
    </location>
</feature>
<feature type="transmembrane region" description="Helical" evidence="5">
    <location>
        <begin position="423"/>
        <end position="446"/>
    </location>
</feature>
<dbReference type="SUPFAM" id="SSF52540">
    <property type="entry name" value="P-loop containing nucleoside triphosphate hydrolases"/>
    <property type="match status" value="1"/>
</dbReference>
<gene>
    <name evidence="7" type="primary">LOC115383930</name>
</gene>
<keyword evidence="5" id="KW-0812">Transmembrane</keyword>
<feature type="transmembrane region" description="Helical" evidence="5">
    <location>
        <begin position="393"/>
        <end position="411"/>
    </location>
</feature>
<organism evidence="7 8">
    <name type="scientific">Salarias fasciatus</name>
    <name type="common">Jewelled blenny</name>
    <name type="synonym">Blennius fasciatus</name>
    <dbReference type="NCBI Taxonomy" id="181472"/>
    <lineage>
        <taxon>Eukaryota</taxon>
        <taxon>Metazoa</taxon>
        <taxon>Chordata</taxon>
        <taxon>Craniata</taxon>
        <taxon>Vertebrata</taxon>
        <taxon>Euteleostomi</taxon>
        <taxon>Actinopterygii</taxon>
        <taxon>Neopterygii</taxon>
        <taxon>Teleostei</taxon>
        <taxon>Neoteleostei</taxon>
        <taxon>Acanthomorphata</taxon>
        <taxon>Ovalentaria</taxon>
        <taxon>Blenniimorphae</taxon>
        <taxon>Blenniiformes</taxon>
        <taxon>Blennioidei</taxon>
        <taxon>Blenniidae</taxon>
        <taxon>Salariinae</taxon>
        <taxon>Salarias</taxon>
    </lineage>
</organism>
<keyword evidence="3" id="KW-0175">Coiled coil</keyword>
<evidence type="ECO:0000313" key="7">
    <source>
        <dbReference type="Ensembl" id="ENSSFAP00005009158.1"/>
    </source>
</evidence>
<evidence type="ECO:0000256" key="1">
    <source>
        <dbReference type="ARBA" id="ARBA00008535"/>
    </source>
</evidence>
<feature type="region of interest" description="Disordered" evidence="4">
    <location>
        <begin position="546"/>
        <end position="589"/>
    </location>
</feature>
<dbReference type="PANTHER" id="PTHR32046">
    <property type="entry name" value="G DOMAIN-CONTAINING PROTEIN"/>
    <property type="match status" value="1"/>
</dbReference>
<dbReference type="Gene3D" id="3.40.50.300">
    <property type="entry name" value="P-loop containing nucleotide triphosphate hydrolases"/>
    <property type="match status" value="1"/>
</dbReference>
<dbReference type="InterPro" id="IPR006703">
    <property type="entry name" value="G_AIG1"/>
</dbReference>
<dbReference type="Pfam" id="PF04548">
    <property type="entry name" value="AIG1"/>
    <property type="match status" value="1"/>
</dbReference>
<accession>A0A672FR53</accession>
<proteinExistence type="inferred from homology"/>